<dbReference type="EMBL" id="CP104562">
    <property type="protein sequence ID" value="UXH77913.1"/>
    <property type="molecule type" value="Genomic_DNA"/>
</dbReference>
<evidence type="ECO:0000313" key="1">
    <source>
        <dbReference type="EMBL" id="UXH77913.1"/>
    </source>
</evidence>
<accession>A0ABY6B311</accession>
<dbReference type="Proteomes" id="UP001064933">
    <property type="component" value="Chromosome"/>
</dbReference>
<dbReference type="InterPro" id="IPR026365">
    <property type="entry name" value="BcepMu_gp16"/>
</dbReference>
<gene>
    <name evidence="1" type="ORF">N4261_23575</name>
</gene>
<organism evidence="1 2">
    <name type="scientific">Roseateles amylovorans</name>
    <dbReference type="NCBI Taxonomy" id="2978473"/>
    <lineage>
        <taxon>Bacteria</taxon>
        <taxon>Pseudomonadati</taxon>
        <taxon>Pseudomonadota</taxon>
        <taxon>Betaproteobacteria</taxon>
        <taxon>Burkholderiales</taxon>
        <taxon>Sphaerotilaceae</taxon>
        <taxon>Roseateles</taxon>
    </lineage>
</organism>
<dbReference type="GO" id="GO:0003677">
    <property type="term" value="F:DNA binding"/>
    <property type="evidence" value="ECO:0007669"/>
    <property type="project" value="UniProtKB-KW"/>
</dbReference>
<name>A0ABY6B311_9BURK</name>
<evidence type="ECO:0000313" key="2">
    <source>
        <dbReference type="Proteomes" id="UP001064933"/>
    </source>
</evidence>
<reference evidence="1" key="1">
    <citation type="submission" date="2022-10" db="EMBL/GenBank/DDBJ databases">
        <title>Characterization and whole genome sequencing of a new Roseateles species, isolated from fresh water.</title>
        <authorList>
            <person name="Guliayeva D.Y."/>
            <person name="Akhremchuk A.E."/>
            <person name="Sikolenko M.A."/>
            <person name="Valentovich L.N."/>
            <person name="Sidarenka A.V."/>
        </authorList>
    </citation>
    <scope>NUCLEOTIDE SEQUENCE</scope>
    <source>
        <strain evidence="1">BIM B-1768</strain>
    </source>
</reference>
<proteinExistence type="predicted"/>
<dbReference type="NCBIfam" id="TIGR04111">
    <property type="entry name" value="BcepMu_gp16"/>
    <property type="match status" value="1"/>
</dbReference>
<keyword evidence="2" id="KW-1185">Reference proteome</keyword>
<keyword evidence="1" id="KW-0238">DNA-binding</keyword>
<dbReference type="RefSeq" id="WP_261757671.1">
    <property type="nucleotide sequence ID" value="NZ_CP104562.2"/>
</dbReference>
<sequence length="79" mass="8780">MPRFTTNDLARVREDFYLRGETVAGWARRHGFSANIVYHVLRGSCQALHGDGHRVAVALGLKASLLGNTEIPQQQESTM</sequence>
<protein>
    <submittedName>
        <fullName evidence="1">DNA-binding protein</fullName>
    </submittedName>
</protein>